<gene>
    <name evidence="2" type="ordered locus">Rahaq_4240</name>
</gene>
<reference evidence="3" key="1">
    <citation type="submission" date="2011-01" db="EMBL/GenBank/DDBJ databases">
        <title>Complete sequence of chromosome of Rahnella sp. Y9602.</title>
        <authorList>
            <consortium name="US DOE Joint Genome Institute"/>
            <person name="Lucas S."/>
            <person name="Copeland A."/>
            <person name="Lapidus A."/>
            <person name="Cheng J.-F."/>
            <person name="Goodwin L."/>
            <person name="Pitluck S."/>
            <person name="Lu M."/>
            <person name="Detter J.C."/>
            <person name="Han C."/>
            <person name="Tapia R."/>
            <person name="Land M."/>
            <person name="Hauser L."/>
            <person name="Kyrpides N."/>
            <person name="Ivanova N."/>
            <person name="Ovchinnikova G."/>
            <person name="Pagani I."/>
            <person name="Sobecky P.A."/>
            <person name="Martinez R.J."/>
            <person name="Woyke T."/>
        </authorList>
    </citation>
    <scope>NUCLEOTIDE SEQUENCE [LARGE SCALE GENOMIC DNA]</scope>
    <source>
        <strain evidence="3">Y9602</strain>
    </source>
</reference>
<dbReference type="InterPro" id="IPR046058">
    <property type="entry name" value="WbuC_cupin"/>
</dbReference>
<dbReference type="EMBL" id="CP002505">
    <property type="protein sequence ID" value="ADW75826.1"/>
    <property type="molecule type" value="Genomic_DNA"/>
</dbReference>
<proteinExistence type="predicted"/>
<dbReference type="InterPro" id="IPR011051">
    <property type="entry name" value="RmlC_Cupin_sf"/>
</dbReference>
<dbReference type="Proteomes" id="UP000007257">
    <property type="component" value="Chromosome"/>
</dbReference>
<dbReference type="GeneID" id="95419483"/>
<dbReference type="eggNOG" id="COG1917">
    <property type="taxonomic scope" value="Bacteria"/>
</dbReference>
<evidence type="ECO:0000313" key="3">
    <source>
        <dbReference type="Proteomes" id="UP000007257"/>
    </source>
</evidence>
<reference evidence="2 3" key="2">
    <citation type="journal article" date="2012" name="J. Bacteriol.">
        <title>Complete Genome Sequence of Rahnella sp. Strain Y9602, a Gammaproteobacterium Isolate from Metal- and Radionuclide-Contaminated Soil.</title>
        <authorList>
            <person name="Martinez R.J."/>
            <person name="Bruce D."/>
            <person name="Detter C."/>
            <person name="Goodwin L.A."/>
            <person name="Han J."/>
            <person name="Han C.S."/>
            <person name="Held B."/>
            <person name="Land M.L."/>
            <person name="Mikhailova N."/>
            <person name="Nolan M."/>
            <person name="Pennacchio L."/>
            <person name="Pitluck S."/>
            <person name="Tapia R."/>
            <person name="Woyke T."/>
            <person name="Sobecky P.A."/>
        </authorList>
    </citation>
    <scope>NUCLEOTIDE SEQUENCE [LARGE SCALE GENOMIC DNA]</scope>
    <source>
        <strain evidence="2 3">Y9602</strain>
    </source>
</reference>
<dbReference type="CDD" id="cd07005">
    <property type="entry name" value="cupin_WbuC-like"/>
    <property type="match status" value="1"/>
</dbReference>
<dbReference type="Pfam" id="PF19480">
    <property type="entry name" value="DUF6016"/>
    <property type="match status" value="1"/>
</dbReference>
<organism evidence="2 3">
    <name type="scientific">Rahnella sp. (strain Y9602)</name>
    <dbReference type="NCBI Taxonomy" id="2703885"/>
    <lineage>
        <taxon>Bacteria</taxon>
        <taxon>Pseudomonadati</taxon>
        <taxon>Pseudomonadota</taxon>
        <taxon>Gammaproteobacteria</taxon>
        <taxon>Enterobacterales</taxon>
        <taxon>Yersiniaceae</taxon>
        <taxon>Rahnella</taxon>
    </lineage>
</organism>
<dbReference type="AlphaFoldDB" id="A0A0H3FHT9"/>
<dbReference type="InterPro" id="IPR027565">
    <property type="entry name" value="Cupin_WbuC"/>
</dbReference>
<evidence type="ECO:0000259" key="1">
    <source>
        <dbReference type="Pfam" id="PF19480"/>
    </source>
</evidence>
<dbReference type="NCBIfam" id="TIGR04366">
    <property type="entry name" value="cupin_WbuC"/>
    <property type="match status" value="1"/>
</dbReference>
<dbReference type="InterPro" id="IPR014710">
    <property type="entry name" value="RmlC-like_jellyroll"/>
</dbReference>
<dbReference type="RefSeq" id="WP_013577513.1">
    <property type="nucleotide sequence ID" value="NC_015061.1"/>
</dbReference>
<dbReference type="KEGG" id="rah:Rahaq_4240"/>
<sequence length="158" mass="17970">MIKQINQDTLCDLITKAAHSPRLRQNLNMHPAPEDDVQRLAIAMEPGTYVRIHRHPHTWEMLTALRGRFLVLIYDNSGEVTDRLWLGAETRLLEIPANTWHSVLSLDEGGVIFEVKHGAYQPVQEQDYLPGTPPEGEEGVKETLEWYAKAEVGETFSL</sequence>
<accession>A0A0H3FHT9</accession>
<protein>
    <recommendedName>
        <fullName evidence="1">Cupin fold metalloprotein WbuC cupin domain-containing protein</fullName>
    </recommendedName>
</protein>
<dbReference type="SUPFAM" id="SSF51182">
    <property type="entry name" value="RmlC-like cupins"/>
    <property type="match status" value="1"/>
</dbReference>
<dbReference type="HOGENOM" id="CLU_121835_0_0_6"/>
<dbReference type="Gene3D" id="2.60.120.10">
    <property type="entry name" value="Jelly Rolls"/>
    <property type="match status" value="1"/>
</dbReference>
<feature type="domain" description="Cupin fold metalloprotein WbuC cupin" evidence="1">
    <location>
        <begin position="5"/>
        <end position="85"/>
    </location>
</feature>
<dbReference type="OrthoDB" id="981227at2"/>
<evidence type="ECO:0000313" key="2">
    <source>
        <dbReference type="EMBL" id="ADW75826.1"/>
    </source>
</evidence>
<name>A0A0H3FHT9_RAHSY</name>